<evidence type="ECO:0000256" key="1">
    <source>
        <dbReference type="ARBA" id="ARBA00001954"/>
    </source>
</evidence>
<feature type="binding site" evidence="11">
    <location>
        <position position="111"/>
    </location>
    <ligand>
        <name>Fe cation</name>
        <dbReference type="ChEBI" id="CHEBI:24875"/>
        <label>2</label>
    </ligand>
</feature>
<reference evidence="12 13" key="1">
    <citation type="submission" date="2019-03" db="EMBL/GenBank/DDBJ databases">
        <title>Draft genome sequences of novel Actinobacteria.</title>
        <authorList>
            <person name="Sahin N."/>
            <person name="Ay H."/>
            <person name="Saygin H."/>
        </authorList>
    </citation>
    <scope>NUCLEOTIDE SEQUENCE [LARGE SCALE GENOMIC DNA]</scope>
    <source>
        <strain evidence="12 13">DSM 41900</strain>
    </source>
</reference>
<feature type="binding site" evidence="11">
    <location>
        <position position="111"/>
    </location>
    <ligand>
        <name>Fe cation</name>
        <dbReference type="ChEBI" id="CHEBI:24875"/>
        <label>1</label>
    </ligand>
</feature>
<dbReference type="PANTHER" id="PTHR31155">
    <property type="entry name" value="ACYL- ACYL-CARRIER-PROTEIN DESATURASE-RELATED"/>
    <property type="match status" value="1"/>
</dbReference>
<dbReference type="GO" id="GO:0045300">
    <property type="term" value="F:stearoyl-[ACP] desaturase activity"/>
    <property type="evidence" value="ECO:0007669"/>
    <property type="project" value="InterPro"/>
</dbReference>
<feature type="binding site" evidence="11">
    <location>
        <position position="197"/>
    </location>
    <ligand>
        <name>Fe cation</name>
        <dbReference type="ChEBI" id="CHEBI:24875"/>
        <label>2</label>
    </ligand>
</feature>
<comment type="cofactor">
    <cofactor evidence="1">
        <name>Fe(2+)</name>
        <dbReference type="ChEBI" id="CHEBI:29033"/>
    </cofactor>
</comment>
<comment type="similarity">
    <text evidence="2">Belongs to the fatty acid desaturase type 2 family.</text>
</comment>
<evidence type="ECO:0000256" key="8">
    <source>
        <dbReference type="ARBA" id="ARBA00023004"/>
    </source>
</evidence>
<accession>A0A4R4TGL5</accession>
<dbReference type="PANTHER" id="PTHR31155:SF9">
    <property type="entry name" value="STEAROYL-[ACYL-CARRIER-PROTEIN] 9-DESATURASE 7, CHLOROPLASTIC"/>
    <property type="match status" value="1"/>
</dbReference>
<sequence>MDRRPGSREDVRLLSDLEPVVAKALDAHLRNAEDWYPHEYVPWSEGANFDGVLGGLAWEPGQQRLSDAARDGLLHNLLSEDNLPSYHRVIAELFSLDGAWGTWVHRWTVEEGRHGMAIRDYLLVTRSADPVALERDRSAHVQNGYEIDYRGDVLASLVYVTLQELGTRISYRNIRRLCDEPTCAAMLRRIARDENHHMLFYRTVLAAAMERDPDRTVRALADVVDTIRRPGHGAPGFGGLARSMARSGIYTPVTHHDEVLLPVVRFLRVFEATGLGPDGEQARNRLSRLLDHSARQALRFAHLQERIARLPAGTAARP</sequence>
<keyword evidence="5 11" id="KW-0479">Metal-binding</keyword>
<evidence type="ECO:0000256" key="7">
    <source>
        <dbReference type="ARBA" id="ARBA00023002"/>
    </source>
</evidence>
<comment type="subunit">
    <text evidence="3">Homodimer.</text>
</comment>
<dbReference type="InterPro" id="IPR009078">
    <property type="entry name" value="Ferritin-like_SF"/>
</dbReference>
<feature type="binding site" evidence="11">
    <location>
        <position position="114"/>
    </location>
    <ligand>
        <name>Fe cation</name>
        <dbReference type="ChEBI" id="CHEBI:24875"/>
        <label>1</label>
    </ligand>
</feature>
<evidence type="ECO:0000256" key="2">
    <source>
        <dbReference type="ARBA" id="ARBA00008749"/>
    </source>
</evidence>
<evidence type="ECO:0000256" key="11">
    <source>
        <dbReference type="PIRSR" id="PIRSR000346-1"/>
    </source>
</evidence>
<evidence type="ECO:0000256" key="4">
    <source>
        <dbReference type="ARBA" id="ARBA00022516"/>
    </source>
</evidence>
<dbReference type="AlphaFoldDB" id="A0A4R4TGL5"/>
<protein>
    <submittedName>
        <fullName evidence="12">Acyl-ACP desaturase</fullName>
    </submittedName>
</protein>
<feature type="binding site" evidence="11">
    <location>
        <position position="194"/>
    </location>
    <ligand>
        <name>Fe cation</name>
        <dbReference type="ChEBI" id="CHEBI:24875"/>
        <label>1</label>
    </ligand>
</feature>
<feature type="binding site" evidence="11">
    <location>
        <position position="164"/>
    </location>
    <ligand>
        <name>Fe cation</name>
        <dbReference type="ChEBI" id="CHEBI:24875"/>
        <label>2</label>
    </ligand>
</feature>
<evidence type="ECO:0000313" key="13">
    <source>
        <dbReference type="Proteomes" id="UP000295345"/>
    </source>
</evidence>
<feature type="binding site" evidence="11">
    <location>
        <position position="80"/>
    </location>
    <ligand>
        <name>Fe cation</name>
        <dbReference type="ChEBI" id="CHEBI:24875"/>
        <label>1</label>
    </ligand>
</feature>
<organism evidence="12 13">
    <name type="scientific">Streptomyces hainanensis</name>
    <dbReference type="NCBI Taxonomy" id="402648"/>
    <lineage>
        <taxon>Bacteria</taxon>
        <taxon>Bacillati</taxon>
        <taxon>Actinomycetota</taxon>
        <taxon>Actinomycetes</taxon>
        <taxon>Kitasatosporales</taxon>
        <taxon>Streptomycetaceae</taxon>
        <taxon>Streptomyces</taxon>
    </lineage>
</organism>
<dbReference type="Pfam" id="PF03405">
    <property type="entry name" value="FA_desaturase_2"/>
    <property type="match status" value="1"/>
</dbReference>
<dbReference type="GO" id="GO:0005829">
    <property type="term" value="C:cytosol"/>
    <property type="evidence" value="ECO:0007669"/>
    <property type="project" value="TreeGrafter"/>
</dbReference>
<dbReference type="Gene3D" id="1.10.620.20">
    <property type="entry name" value="Ribonucleotide Reductase, subunit A"/>
    <property type="match status" value="1"/>
</dbReference>
<keyword evidence="6" id="KW-0276">Fatty acid metabolism</keyword>
<keyword evidence="7" id="KW-0560">Oxidoreductase</keyword>
<evidence type="ECO:0000256" key="5">
    <source>
        <dbReference type="ARBA" id="ARBA00022723"/>
    </source>
</evidence>
<keyword evidence="4" id="KW-0444">Lipid biosynthesis</keyword>
<dbReference type="Proteomes" id="UP000295345">
    <property type="component" value="Unassembled WGS sequence"/>
</dbReference>
<evidence type="ECO:0000256" key="10">
    <source>
        <dbReference type="ARBA" id="ARBA00023160"/>
    </source>
</evidence>
<keyword evidence="8 11" id="KW-0408">Iron</keyword>
<evidence type="ECO:0000256" key="9">
    <source>
        <dbReference type="ARBA" id="ARBA00023098"/>
    </source>
</evidence>
<keyword evidence="13" id="KW-1185">Reference proteome</keyword>
<evidence type="ECO:0000313" key="12">
    <source>
        <dbReference type="EMBL" id="TDC74362.1"/>
    </source>
</evidence>
<dbReference type="RefSeq" id="WP_132818696.1">
    <property type="nucleotide sequence ID" value="NZ_SMKI01000151.1"/>
</dbReference>
<comment type="cofactor">
    <cofactor evidence="11">
        <name>Fe cation</name>
        <dbReference type="ChEBI" id="CHEBI:24875"/>
    </cofactor>
    <text evidence="11">Binds 2 iron ions per subunit.</text>
</comment>
<dbReference type="CDD" id="cd01050">
    <property type="entry name" value="Acyl_ACP_Desat"/>
    <property type="match status" value="1"/>
</dbReference>
<keyword evidence="10" id="KW-0275">Fatty acid biosynthesis</keyword>
<dbReference type="EMBL" id="SMKI01000151">
    <property type="protein sequence ID" value="TDC74362.1"/>
    <property type="molecule type" value="Genomic_DNA"/>
</dbReference>
<dbReference type="SUPFAM" id="SSF47240">
    <property type="entry name" value="Ferritin-like"/>
    <property type="match status" value="1"/>
</dbReference>
<evidence type="ECO:0000256" key="3">
    <source>
        <dbReference type="ARBA" id="ARBA00011738"/>
    </source>
</evidence>
<dbReference type="InterPro" id="IPR005067">
    <property type="entry name" value="Fatty_acid_desaturase-2"/>
</dbReference>
<name>A0A4R4TGL5_9ACTN</name>
<feature type="binding site" evidence="11">
    <location>
        <position position="194"/>
    </location>
    <ligand>
        <name>Fe cation</name>
        <dbReference type="ChEBI" id="CHEBI:24875"/>
        <label>2</label>
    </ligand>
</feature>
<gene>
    <name evidence="12" type="ORF">E1283_15920</name>
</gene>
<dbReference type="PIRSF" id="PIRSF000346">
    <property type="entry name" value="Dlt9_acylACP_des"/>
    <property type="match status" value="1"/>
</dbReference>
<dbReference type="GO" id="GO:0006633">
    <property type="term" value="P:fatty acid biosynthetic process"/>
    <property type="evidence" value="ECO:0007669"/>
    <property type="project" value="UniProtKB-KW"/>
</dbReference>
<dbReference type="OrthoDB" id="9772881at2"/>
<dbReference type="InterPro" id="IPR012348">
    <property type="entry name" value="RNR-like"/>
</dbReference>
<evidence type="ECO:0000256" key="6">
    <source>
        <dbReference type="ARBA" id="ARBA00022832"/>
    </source>
</evidence>
<dbReference type="GO" id="GO:0046872">
    <property type="term" value="F:metal ion binding"/>
    <property type="evidence" value="ECO:0007669"/>
    <property type="project" value="UniProtKB-KW"/>
</dbReference>
<proteinExistence type="inferred from homology"/>
<keyword evidence="9" id="KW-0443">Lipid metabolism</keyword>
<comment type="caution">
    <text evidence="12">The sequence shown here is derived from an EMBL/GenBank/DDBJ whole genome shotgun (WGS) entry which is preliminary data.</text>
</comment>